<dbReference type="EC" id="2.7.7.7" evidence="15"/>
<reference evidence="17" key="1">
    <citation type="journal article" date="2022" name="Environ. Microbiol.">
        <title>Geoalkalibacter halelectricus SAP #1 sp. nov. possessing extracellular electron transfer and mineral#reducing capabilities from a haloalkaline environment.</title>
        <authorList>
            <person name="Yadav S."/>
            <person name="Singh R."/>
            <person name="Sundharam S.S."/>
            <person name="Chaudhary S."/>
            <person name="Krishnamurthi S."/>
            <person name="Patil S.A."/>
        </authorList>
    </citation>
    <scope>NUCLEOTIDE SEQUENCE</scope>
    <source>
        <strain evidence="17">SAP-1</strain>
    </source>
</reference>
<keyword evidence="6 15" id="KW-0548">Nucleotidyltransferase</keyword>
<feature type="binding site" evidence="15">
    <location>
        <position position="106"/>
    </location>
    <ligand>
        <name>Mg(2+)</name>
        <dbReference type="ChEBI" id="CHEBI:18420"/>
    </ligand>
</feature>
<sequence>MTSARRCILHLDLDAFYAAVEQRDHPQLQGRPVIVGGSLRRGVVCAASYEARYYGVRSAMPMAQALRLCPEAVVQPVRMAEYRAASRAVFAIFARYTDCIEALSIDEAFLDVSHSLRLFGPGAAIAGKIRQEVRDETGLTLSAGIAPNKFLAKLASEAAKPDGLREIHPDQIDAFLLPLPVRSLWGVGAVTAERLAAMGIRQVGELRRLSRDFLHRRFGTAGGLLYELARGIDERPVDSEARIKSIGHEDTYAEDLRDTEVMRRELLALSERVAGRLRRKGVQGRCVTVKVKFADFSVVTRSRTLSTGLSNGGEIFSVACELLGQTEAGRRPVRLLGVSLSTLEALGAGQPELFSAPRHERLLRLDRAVDALRERFGDPGVVKAGLLAHPPSASDVEE</sequence>
<dbReference type="GO" id="GO:0003887">
    <property type="term" value="F:DNA-directed DNA polymerase activity"/>
    <property type="evidence" value="ECO:0007669"/>
    <property type="project" value="UniProtKB-EC"/>
</dbReference>
<comment type="function">
    <text evidence="15">Poorly processive, error-prone DNA polymerase involved in untargeted mutagenesis. Copies undamaged DNA at stalled replication forks, which arise in vivo from mismatched or misaligned primer ends. These misaligned primers can be extended by PolIV. Exhibits no 3'-5' exonuclease (proofreading) activity. May be involved in translesional synthesis, in conjunction with the beta clamp from PolIII.</text>
</comment>
<evidence type="ECO:0000256" key="13">
    <source>
        <dbReference type="ARBA" id="ARBA00023204"/>
    </source>
</evidence>
<dbReference type="InterPro" id="IPR022880">
    <property type="entry name" value="DNApol_IV"/>
</dbReference>
<evidence type="ECO:0000256" key="5">
    <source>
        <dbReference type="ARBA" id="ARBA00022679"/>
    </source>
</evidence>
<dbReference type="RefSeq" id="WP_260748572.1">
    <property type="nucleotide sequence ID" value="NZ_CP092109.1"/>
</dbReference>
<evidence type="ECO:0000256" key="15">
    <source>
        <dbReference type="HAMAP-Rule" id="MF_01113"/>
    </source>
</evidence>
<keyword evidence="7 15" id="KW-0235">DNA replication</keyword>
<dbReference type="EMBL" id="CP092109">
    <property type="protein sequence ID" value="UWZ80215.1"/>
    <property type="molecule type" value="Genomic_DNA"/>
</dbReference>
<evidence type="ECO:0000313" key="18">
    <source>
        <dbReference type="Proteomes" id="UP001060414"/>
    </source>
</evidence>
<dbReference type="Proteomes" id="UP001060414">
    <property type="component" value="Chromosome"/>
</dbReference>
<comment type="similarity">
    <text evidence="2 15">Belongs to the DNA polymerase type-Y family.</text>
</comment>
<dbReference type="InterPro" id="IPR017961">
    <property type="entry name" value="DNA_pol_Y-fam_little_finger"/>
</dbReference>
<keyword evidence="11 15" id="KW-0239">DNA-directed DNA polymerase</keyword>
<proteinExistence type="inferred from homology"/>
<evidence type="ECO:0000313" key="17">
    <source>
        <dbReference type="EMBL" id="UWZ80215.1"/>
    </source>
</evidence>
<dbReference type="CDD" id="cd03586">
    <property type="entry name" value="PolY_Pol_IV_kappa"/>
    <property type="match status" value="1"/>
</dbReference>
<evidence type="ECO:0000259" key="16">
    <source>
        <dbReference type="PROSITE" id="PS50173"/>
    </source>
</evidence>
<dbReference type="InterPro" id="IPR001126">
    <property type="entry name" value="UmuC"/>
</dbReference>
<dbReference type="HAMAP" id="MF_01113">
    <property type="entry name" value="DNApol_IV"/>
    <property type="match status" value="1"/>
</dbReference>
<dbReference type="Gene3D" id="3.40.1170.60">
    <property type="match status" value="1"/>
</dbReference>
<evidence type="ECO:0000256" key="1">
    <source>
        <dbReference type="ARBA" id="ARBA00004496"/>
    </source>
</evidence>
<keyword evidence="13 15" id="KW-0234">DNA repair</keyword>
<dbReference type="SUPFAM" id="SSF56672">
    <property type="entry name" value="DNA/RNA polymerases"/>
    <property type="match status" value="1"/>
</dbReference>
<dbReference type="Gene3D" id="3.30.70.270">
    <property type="match status" value="1"/>
</dbReference>
<organism evidence="17 18">
    <name type="scientific">Geoalkalibacter halelectricus</name>
    <dbReference type="NCBI Taxonomy" id="2847045"/>
    <lineage>
        <taxon>Bacteria</taxon>
        <taxon>Pseudomonadati</taxon>
        <taxon>Thermodesulfobacteriota</taxon>
        <taxon>Desulfuromonadia</taxon>
        <taxon>Desulfuromonadales</taxon>
        <taxon>Geoalkalibacteraceae</taxon>
        <taxon>Geoalkalibacter</taxon>
    </lineage>
</organism>
<keyword evidence="9 15" id="KW-0227">DNA damage</keyword>
<keyword evidence="3 15" id="KW-0515">Mutator protein</keyword>
<dbReference type="InterPro" id="IPR043128">
    <property type="entry name" value="Rev_trsase/Diguanyl_cyclase"/>
</dbReference>
<dbReference type="Pfam" id="PF00817">
    <property type="entry name" value="IMS"/>
    <property type="match status" value="1"/>
</dbReference>
<dbReference type="Pfam" id="PF11799">
    <property type="entry name" value="IMS_C"/>
    <property type="match status" value="1"/>
</dbReference>
<dbReference type="NCBIfam" id="NF002751">
    <property type="entry name" value="PRK02794.1"/>
    <property type="match status" value="1"/>
</dbReference>
<evidence type="ECO:0000256" key="6">
    <source>
        <dbReference type="ARBA" id="ARBA00022695"/>
    </source>
</evidence>
<evidence type="ECO:0000256" key="3">
    <source>
        <dbReference type="ARBA" id="ARBA00022457"/>
    </source>
</evidence>
<evidence type="ECO:0000256" key="9">
    <source>
        <dbReference type="ARBA" id="ARBA00022763"/>
    </source>
</evidence>
<name>A0ABY5ZQP3_9BACT</name>
<comment type="subcellular location">
    <subcellularLocation>
        <location evidence="1 15">Cytoplasm</location>
    </subcellularLocation>
</comment>
<evidence type="ECO:0000256" key="10">
    <source>
        <dbReference type="ARBA" id="ARBA00022842"/>
    </source>
</evidence>
<dbReference type="PANTHER" id="PTHR11076">
    <property type="entry name" value="DNA REPAIR POLYMERASE UMUC / TRANSFERASE FAMILY MEMBER"/>
    <property type="match status" value="1"/>
</dbReference>
<keyword evidence="5 15" id="KW-0808">Transferase</keyword>
<comment type="catalytic activity">
    <reaction evidence="14 15">
        <text>DNA(n) + a 2'-deoxyribonucleoside 5'-triphosphate = DNA(n+1) + diphosphate</text>
        <dbReference type="Rhea" id="RHEA:22508"/>
        <dbReference type="Rhea" id="RHEA-COMP:17339"/>
        <dbReference type="Rhea" id="RHEA-COMP:17340"/>
        <dbReference type="ChEBI" id="CHEBI:33019"/>
        <dbReference type="ChEBI" id="CHEBI:61560"/>
        <dbReference type="ChEBI" id="CHEBI:173112"/>
        <dbReference type="EC" id="2.7.7.7"/>
    </reaction>
</comment>
<gene>
    <name evidence="15 17" type="primary">dinB</name>
    <name evidence="17" type="ORF">L9S41_02170</name>
</gene>
<dbReference type="Gene3D" id="3.30.1490.100">
    <property type="entry name" value="DNA polymerase, Y-family, little finger domain"/>
    <property type="match status" value="1"/>
</dbReference>
<keyword evidence="18" id="KW-1185">Reference proteome</keyword>
<dbReference type="PANTHER" id="PTHR11076:SF33">
    <property type="entry name" value="DNA POLYMERASE KAPPA"/>
    <property type="match status" value="1"/>
</dbReference>
<feature type="site" description="Substrate discrimination" evidence="15">
    <location>
        <position position="17"/>
    </location>
</feature>
<keyword evidence="4 15" id="KW-0963">Cytoplasm</keyword>
<dbReference type="NCBIfam" id="NF003015">
    <property type="entry name" value="PRK03858.1"/>
    <property type="match status" value="1"/>
</dbReference>
<dbReference type="InterPro" id="IPR050116">
    <property type="entry name" value="DNA_polymerase-Y"/>
</dbReference>
<evidence type="ECO:0000256" key="14">
    <source>
        <dbReference type="ARBA" id="ARBA00049244"/>
    </source>
</evidence>
<keyword evidence="10 15" id="KW-0460">Magnesium</keyword>
<feature type="domain" description="UmuC" evidence="16">
    <location>
        <begin position="8"/>
        <end position="188"/>
    </location>
</feature>
<comment type="cofactor">
    <cofactor evidence="15">
        <name>Mg(2+)</name>
        <dbReference type="ChEBI" id="CHEBI:18420"/>
    </cofactor>
    <text evidence="15">Binds 2 magnesium ions per subunit.</text>
</comment>
<accession>A0ABY5ZQP3</accession>
<evidence type="ECO:0000256" key="4">
    <source>
        <dbReference type="ARBA" id="ARBA00022490"/>
    </source>
</evidence>
<feature type="binding site" evidence="15">
    <location>
        <position position="12"/>
    </location>
    <ligand>
        <name>Mg(2+)</name>
        <dbReference type="ChEBI" id="CHEBI:18420"/>
    </ligand>
</feature>
<evidence type="ECO:0000256" key="7">
    <source>
        <dbReference type="ARBA" id="ARBA00022705"/>
    </source>
</evidence>
<protein>
    <recommendedName>
        <fullName evidence="15">DNA polymerase IV</fullName>
        <shortName evidence="15">Pol IV</shortName>
        <ecNumber evidence="15">2.7.7.7</ecNumber>
    </recommendedName>
</protein>
<comment type="subunit">
    <text evidence="15">Monomer.</text>
</comment>
<dbReference type="Pfam" id="PF21999">
    <property type="entry name" value="IMS_HHH_1"/>
    <property type="match status" value="1"/>
</dbReference>
<evidence type="ECO:0000256" key="2">
    <source>
        <dbReference type="ARBA" id="ARBA00010945"/>
    </source>
</evidence>
<dbReference type="InterPro" id="IPR053848">
    <property type="entry name" value="IMS_HHH_1"/>
</dbReference>
<keyword evidence="8 15" id="KW-0479">Metal-binding</keyword>
<evidence type="ECO:0000256" key="8">
    <source>
        <dbReference type="ARBA" id="ARBA00022723"/>
    </source>
</evidence>
<evidence type="ECO:0000256" key="12">
    <source>
        <dbReference type="ARBA" id="ARBA00023125"/>
    </source>
</evidence>
<keyword evidence="12 15" id="KW-0238">DNA-binding</keyword>
<dbReference type="InterPro" id="IPR043502">
    <property type="entry name" value="DNA/RNA_pol_sf"/>
</dbReference>
<dbReference type="SUPFAM" id="SSF100879">
    <property type="entry name" value="Lesion bypass DNA polymerase (Y-family), little finger domain"/>
    <property type="match status" value="1"/>
</dbReference>
<evidence type="ECO:0000256" key="11">
    <source>
        <dbReference type="ARBA" id="ARBA00022932"/>
    </source>
</evidence>
<dbReference type="PROSITE" id="PS50173">
    <property type="entry name" value="UMUC"/>
    <property type="match status" value="1"/>
</dbReference>
<dbReference type="NCBIfam" id="NF002677">
    <property type="entry name" value="PRK02406.1"/>
    <property type="match status" value="1"/>
</dbReference>
<dbReference type="NCBIfam" id="NF002882">
    <property type="entry name" value="PRK03348.1"/>
    <property type="match status" value="1"/>
</dbReference>
<dbReference type="Gene3D" id="1.10.150.20">
    <property type="entry name" value="5' to 3' exonuclease, C-terminal subdomain"/>
    <property type="match status" value="1"/>
</dbReference>
<feature type="active site" evidence="15">
    <location>
        <position position="107"/>
    </location>
</feature>
<dbReference type="InterPro" id="IPR036775">
    <property type="entry name" value="DNA_pol_Y-fam_lit_finger_sf"/>
</dbReference>